<comment type="caution">
    <text evidence="2">The sequence shown here is derived from an EMBL/GenBank/DDBJ whole genome shotgun (WGS) entry which is preliminary data.</text>
</comment>
<gene>
    <name evidence="2" type="ORF">I5677_14635</name>
</gene>
<accession>A0A8J7HAH3</accession>
<dbReference type="RefSeq" id="WP_197662381.1">
    <property type="nucleotide sequence ID" value="NZ_JAEAGR010000017.1"/>
</dbReference>
<dbReference type="AlphaFoldDB" id="A0A8J7HAH3"/>
<reference evidence="2" key="1">
    <citation type="submission" date="2020-12" db="EMBL/GenBank/DDBJ databases">
        <title>M. sibirica DSM 26468T genome.</title>
        <authorList>
            <person name="Thieme N."/>
            <person name="Rettenmaier R."/>
            <person name="Zverlov V."/>
            <person name="Liebl W."/>
        </authorList>
    </citation>
    <scope>NUCLEOTIDE SEQUENCE</scope>
    <source>
        <strain evidence="2">DSM 26468</strain>
    </source>
</reference>
<organism evidence="2 3">
    <name type="scientific">Mobilitalea sibirica</name>
    <dbReference type="NCBI Taxonomy" id="1462919"/>
    <lineage>
        <taxon>Bacteria</taxon>
        <taxon>Bacillati</taxon>
        <taxon>Bacillota</taxon>
        <taxon>Clostridia</taxon>
        <taxon>Lachnospirales</taxon>
        <taxon>Lachnospiraceae</taxon>
        <taxon>Mobilitalea</taxon>
    </lineage>
</organism>
<name>A0A8J7HAH3_9FIRM</name>
<dbReference type="Pfam" id="PF20097">
    <property type="entry name" value="DUF6487"/>
    <property type="match status" value="1"/>
</dbReference>
<dbReference type="EMBL" id="JAEAGR010000017">
    <property type="protein sequence ID" value="MBH1942136.1"/>
    <property type="molecule type" value="Genomic_DNA"/>
</dbReference>
<dbReference type="InterPro" id="IPR045504">
    <property type="entry name" value="DUF6487"/>
</dbReference>
<feature type="domain" description="DUF6487" evidence="1">
    <location>
        <begin position="3"/>
        <end position="54"/>
    </location>
</feature>
<evidence type="ECO:0000313" key="3">
    <source>
        <dbReference type="Proteomes" id="UP000623269"/>
    </source>
</evidence>
<protein>
    <recommendedName>
        <fullName evidence="1">DUF6487 domain-containing protein</fullName>
    </recommendedName>
</protein>
<evidence type="ECO:0000313" key="2">
    <source>
        <dbReference type="EMBL" id="MBH1942136.1"/>
    </source>
</evidence>
<dbReference type="Proteomes" id="UP000623269">
    <property type="component" value="Unassembled WGS sequence"/>
</dbReference>
<evidence type="ECO:0000259" key="1">
    <source>
        <dbReference type="Pfam" id="PF20097"/>
    </source>
</evidence>
<keyword evidence="3" id="KW-1185">Reference proteome</keyword>
<sequence>MECPYCKKTNIDYGFIRGGYRTYFFSDEDKGKLCKNPIPIKAYLCKECGMVILKKEIK</sequence>
<proteinExistence type="predicted"/>